<dbReference type="AlphaFoldDB" id="A0A8T9Q9C2"/>
<evidence type="ECO:0000313" key="2">
    <source>
        <dbReference type="Proteomes" id="UP000831796"/>
    </source>
</evidence>
<accession>A0A8T9Q9C2</accession>
<reference evidence="1" key="1">
    <citation type="submission" date="2022-04" db="EMBL/GenBank/DDBJ databases">
        <title>Hymenobacter sp. isolated from the air.</title>
        <authorList>
            <person name="Won M."/>
            <person name="Lee C.-M."/>
            <person name="Woen H.-Y."/>
            <person name="Kwon S.-W."/>
        </authorList>
    </citation>
    <scope>NUCLEOTIDE SEQUENCE</scope>
    <source>
        <strain evidence="1">5116S-3</strain>
    </source>
</reference>
<evidence type="ECO:0000313" key="1">
    <source>
        <dbReference type="EMBL" id="UOQ72109.1"/>
    </source>
</evidence>
<keyword evidence="2" id="KW-1185">Reference proteome</keyword>
<name>A0A8T9Q9C2_9BACT</name>
<organism evidence="1 2">
    <name type="scientific">Hymenobacter cellulosilyticus</name>
    <dbReference type="NCBI Taxonomy" id="2932248"/>
    <lineage>
        <taxon>Bacteria</taxon>
        <taxon>Pseudomonadati</taxon>
        <taxon>Bacteroidota</taxon>
        <taxon>Cytophagia</taxon>
        <taxon>Cytophagales</taxon>
        <taxon>Hymenobacteraceae</taxon>
        <taxon>Hymenobacter</taxon>
    </lineage>
</organism>
<dbReference type="KEGG" id="hcu:MUN79_26675"/>
<dbReference type="SUPFAM" id="SSF52540">
    <property type="entry name" value="P-loop containing nucleoside triphosphate hydrolases"/>
    <property type="match status" value="1"/>
</dbReference>
<proteinExistence type="predicted"/>
<dbReference type="EMBL" id="CP095046">
    <property type="protein sequence ID" value="UOQ72109.1"/>
    <property type="molecule type" value="Genomic_DNA"/>
</dbReference>
<gene>
    <name evidence="1" type="ORF">MUN79_26675</name>
</gene>
<sequence>MATHNVFQDWSEASESFDEIKKYIQNRDITSINEAQTRFDIIDRIIREFLSWQYGNIDVESFARGEKANFVDYILKSGDYTIVVEAKRAGASFPNPSFKSKLKLNGTVLGQGEIADAIKQAENYALEKEADIVVVTNGVCWCFYSAVNKTQETYANILFPFDKYGHAEQLFDIFSLVRVSNKSLDSLNNKPISPENRLINISNYKSMRIDRNSIAEYITPALDNALYADALLENTDALGECFVSTESRTKYDSVLRMHLADPKPNIFDQNNSAKRIKKDKPDGDHIGNILKAPKATFAPPVTLLIGSVGSGKSTFLKHFELISGKELLNKTKSHWIYIDFEKMGQTGNPEFLYMKNY</sequence>
<dbReference type="Proteomes" id="UP000831796">
    <property type="component" value="Chromosome"/>
</dbReference>
<dbReference type="InterPro" id="IPR027417">
    <property type="entry name" value="P-loop_NTPase"/>
</dbReference>
<dbReference type="RefSeq" id="WP_244675504.1">
    <property type="nucleotide sequence ID" value="NZ_CP095046.1"/>
</dbReference>
<protein>
    <submittedName>
        <fullName evidence="1">Uncharacterized protein</fullName>
    </submittedName>
</protein>